<name>A0AAU7D5A4_9BACT</name>
<dbReference type="AlphaFoldDB" id="A0AAU7D5A4"/>
<organism evidence="1">
    <name type="scientific">Edaphobacter paludis</name>
    <dbReference type="NCBI Taxonomy" id="3035702"/>
    <lineage>
        <taxon>Bacteria</taxon>
        <taxon>Pseudomonadati</taxon>
        <taxon>Acidobacteriota</taxon>
        <taxon>Terriglobia</taxon>
        <taxon>Terriglobales</taxon>
        <taxon>Acidobacteriaceae</taxon>
        <taxon>Edaphobacter</taxon>
    </lineage>
</organism>
<protein>
    <submittedName>
        <fullName evidence="1">Uncharacterized protein</fullName>
    </submittedName>
</protein>
<accession>A0AAU7D5A4</accession>
<gene>
    <name evidence="1" type="ORF">P8936_14820</name>
</gene>
<proteinExistence type="predicted"/>
<sequence>MKILRTGTNDFTCLPGDPKGVGSPPMCEDKVAMQWNRDFAEHKAKPTTNVPGVEYMLAGATQRSDSNPFDKTDPPIRIGPHWMILWPFDPKTTGLPTTHKPTGAYIMWAGTPWAHVHIMGAP</sequence>
<dbReference type="RefSeq" id="WP_348269611.1">
    <property type="nucleotide sequence ID" value="NZ_CP121195.1"/>
</dbReference>
<evidence type="ECO:0000313" key="1">
    <source>
        <dbReference type="EMBL" id="XBH12953.1"/>
    </source>
</evidence>
<reference evidence="1" key="1">
    <citation type="submission" date="2023-03" db="EMBL/GenBank/DDBJ databases">
        <title>Edaphobacter sp.</title>
        <authorList>
            <person name="Huber K.J."/>
            <person name="Papendorf J."/>
            <person name="Pilke C."/>
            <person name="Bunk B."/>
            <person name="Sproeer C."/>
            <person name="Pester M."/>
        </authorList>
    </citation>
    <scope>NUCLEOTIDE SEQUENCE</scope>
    <source>
        <strain evidence="1">DSM 109920</strain>
    </source>
</reference>
<dbReference type="EMBL" id="CP121195">
    <property type="protein sequence ID" value="XBH12953.1"/>
    <property type="molecule type" value="Genomic_DNA"/>
</dbReference>